<dbReference type="Proteomes" id="UP001150904">
    <property type="component" value="Unassembled WGS sequence"/>
</dbReference>
<dbReference type="AlphaFoldDB" id="A0A9W9NB48"/>
<dbReference type="PANTHER" id="PTHR36587">
    <property type="entry name" value="EXPRESSION SITE-ASSOCIATED GENE 3 (ESAG3)-LIKE PROTEIN"/>
    <property type="match status" value="1"/>
</dbReference>
<keyword evidence="1" id="KW-0812">Transmembrane</keyword>
<proteinExistence type="predicted"/>
<keyword evidence="1" id="KW-1133">Transmembrane helix</keyword>
<keyword evidence="3" id="KW-1185">Reference proteome</keyword>
<gene>
    <name evidence="2" type="ORF">N7498_003017</name>
</gene>
<dbReference type="PANTHER" id="PTHR36587:SF2">
    <property type="entry name" value="EXPRESSION SITE-ASSOCIATED GENE 3 (ESAG3)-LIKE PROTEIN"/>
    <property type="match status" value="1"/>
</dbReference>
<dbReference type="OrthoDB" id="422736at2759"/>
<name>A0A9W9NB48_9EURO</name>
<evidence type="ECO:0000313" key="3">
    <source>
        <dbReference type="Proteomes" id="UP001150904"/>
    </source>
</evidence>
<dbReference type="RefSeq" id="XP_058312423.1">
    <property type="nucleotide sequence ID" value="XM_058450079.1"/>
</dbReference>
<protein>
    <submittedName>
        <fullName evidence="2">Uncharacterized protein</fullName>
    </submittedName>
</protein>
<keyword evidence="1" id="KW-0472">Membrane</keyword>
<organism evidence="2 3">
    <name type="scientific">Penicillium cinerascens</name>
    <dbReference type="NCBI Taxonomy" id="70096"/>
    <lineage>
        <taxon>Eukaryota</taxon>
        <taxon>Fungi</taxon>
        <taxon>Dikarya</taxon>
        <taxon>Ascomycota</taxon>
        <taxon>Pezizomycotina</taxon>
        <taxon>Eurotiomycetes</taxon>
        <taxon>Eurotiomycetidae</taxon>
        <taxon>Eurotiales</taxon>
        <taxon>Aspergillaceae</taxon>
        <taxon>Penicillium</taxon>
    </lineage>
</organism>
<evidence type="ECO:0000256" key="1">
    <source>
        <dbReference type="SAM" id="Phobius"/>
    </source>
</evidence>
<dbReference type="EMBL" id="JAPQKR010000005">
    <property type="protein sequence ID" value="KAJ5216610.1"/>
    <property type="molecule type" value="Genomic_DNA"/>
</dbReference>
<accession>A0A9W9NB48</accession>
<reference evidence="2" key="1">
    <citation type="submission" date="2022-12" db="EMBL/GenBank/DDBJ databases">
        <authorList>
            <person name="Petersen C."/>
        </authorList>
    </citation>
    <scope>NUCLEOTIDE SEQUENCE</scope>
    <source>
        <strain evidence="2">IBT 15544</strain>
    </source>
</reference>
<dbReference type="GeneID" id="83177380"/>
<dbReference type="CDD" id="cd22997">
    <property type="entry name" value="GT_LH"/>
    <property type="match status" value="1"/>
</dbReference>
<comment type="caution">
    <text evidence="2">The sequence shown here is derived from an EMBL/GenBank/DDBJ whole genome shotgun (WGS) entry which is preliminary data.</text>
</comment>
<feature type="transmembrane region" description="Helical" evidence="1">
    <location>
        <begin position="7"/>
        <end position="26"/>
    </location>
</feature>
<reference evidence="2" key="2">
    <citation type="journal article" date="2023" name="IMA Fungus">
        <title>Comparative genomic study of the Penicillium genus elucidates a diverse pangenome and 15 lateral gene transfer events.</title>
        <authorList>
            <person name="Petersen C."/>
            <person name="Sorensen T."/>
            <person name="Nielsen M.R."/>
            <person name="Sondergaard T.E."/>
            <person name="Sorensen J.L."/>
            <person name="Fitzpatrick D.A."/>
            <person name="Frisvad J.C."/>
            <person name="Nielsen K.L."/>
        </authorList>
    </citation>
    <scope>NUCLEOTIDE SEQUENCE</scope>
    <source>
        <strain evidence="2">IBT 15544</strain>
    </source>
</reference>
<evidence type="ECO:0000313" key="2">
    <source>
        <dbReference type="EMBL" id="KAJ5216610.1"/>
    </source>
</evidence>
<sequence>MQLLSRWQWTGLAGLIVIALITLFQYRSPIARDPLAVSPVSLDFNATEAVEESTITLDSTKKSPGVSKFHLLIPSTGSNHQLCRTLASATILGYPVPVFNGWKKEGDLDAAKTHLAKVRNVMLYLETLPPSSDDDLVLMVDGLDVTFQIPPDVLIQRYFAINRAANAKIATRFGEDYIKSLPPDDAPRQTILFGPEKVCYPTDWARVGCWANPHDIGIPIGAFGPDDGQFSHNLPRWLNSGTIMGPVGDMRRLFAATLDRIKDFYDSTQEFSDSDQKYMSDVWGVQEYYRSMKELEPFFHGDIDPNRVVPTGGPEKVIPPYIRDQRAELHVGVDYRSGIFQTNAGFEHVVEFLTYNETGATNSTSAAWVTQNISESPNFKPFKISLPSNLANSISSLLKSISHAVDAIPSVTELRLGTNIVTQNIYGMYHWTGSKDDMDTLWGHMWFYPYVRPLFQSAIAALKVDQAIGVADGRTWVPAHKLPTNSTEIEGIRAAGAWADIDGGWLGWEEICGNYEVEVFGP</sequence>